<keyword evidence="10" id="KW-0029">Amino-acid transport</keyword>
<organism evidence="15 16">
    <name type="scientific">Thalictrum thalictroides</name>
    <name type="common">Rue-anemone</name>
    <name type="synonym">Anemone thalictroides</name>
    <dbReference type="NCBI Taxonomy" id="46969"/>
    <lineage>
        <taxon>Eukaryota</taxon>
        <taxon>Viridiplantae</taxon>
        <taxon>Streptophyta</taxon>
        <taxon>Embryophyta</taxon>
        <taxon>Tracheophyta</taxon>
        <taxon>Spermatophyta</taxon>
        <taxon>Magnoliopsida</taxon>
        <taxon>Ranunculales</taxon>
        <taxon>Ranunculaceae</taxon>
        <taxon>Thalictroideae</taxon>
        <taxon>Thalictrum</taxon>
    </lineage>
</organism>
<evidence type="ECO:0000256" key="1">
    <source>
        <dbReference type="ARBA" id="ARBA00000900"/>
    </source>
</evidence>
<comment type="caution">
    <text evidence="15">The sequence shown here is derived from an EMBL/GenBank/DDBJ whole genome shotgun (WGS) entry which is preliminary data.</text>
</comment>
<evidence type="ECO:0000256" key="9">
    <source>
        <dbReference type="ARBA" id="ARBA00022786"/>
    </source>
</evidence>
<feature type="domain" description="U-box" evidence="14">
    <location>
        <begin position="289"/>
        <end position="334"/>
    </location>
</feature>
<keyword evidence="11 13" id="KW-1133">Transmembrane helix</keyword>
<evidence type="ECO:0000256" key="8">
    <source>
        <dbReference type="ARBA" id="ARBA00022737"/>
    </source>
</evidence>
<proteinExistence type="inferred from homology"/>
<dbReference type="EMBL" id="JABWDY010027620">
    <property type="protein sequence ID" value="KAF5187765.1"/>
    <property type="molecule type" value="Genomic_DNA"/>
</dbReference>
<dbReference type="PANTHER" id="PTHR46803:SF2">
    <property type="entry name" value="E3 UBIQUITIN-PROTEIN LIGASE CHIP"/>
    <property type="match status" value="1"/>
</dbReference>
<keyword evidence="12 13" id="KW-0472">Membrane</keyword>
<accession>A0A7J6VU69</accession>
<dbReference type="Pfam" id="PF04564">
    <property type="entry name" value="U-box"/>
    <property type="match status" value="1"/>
</dbReference>
<dbReference type="Gene3D" id="3.30.40.10">
    <property type="entry name" value="Zinc/RING finger domain, C3HC4 (zinc finger)"/>
    <property type="match status" value="1"/>
</dbReference>
<feature type="transmembrane region" description="Helical" evidence="13">
    <location>
        <begin position="108"/>
        <end position="127"/>
    </location>
</feature>
<dbReference type="Proteomes" id="UP000554482">
    <property type="component" value="Unassembled WGS sequence"/>
</dbReference>
<evidence type="ECO:0000256" key="5">
    <source>
        <dbReference type="ARBA" id="ARBA00022475"/>
    </source>
</evidence>
<dbReference type="SUPFAM" id="SSF57850">
    <property type="entry name" value="RING/U-box"/>
    <property type="match status" value="1"/>
</dbReference>
<feature type="transmembrane region" description="Helical" evidence="13">
    <location>
        <begin position="199"/>
        <end position="221"/>
    </location>
</feature>
<keyword evidence="9" id="KW-0833">Ubl conjugation pathway</keyword>
<comment type="similarity">
    <text evidence="4 13">Belongs to the Casparian strip membrane proteins (CASP) family.</text>
</comment>
<keyword evidence="10" id="KW-0813">Transport</keyword>
<comment type="caution">
    <text evidence="13">Lacks conserved residue(s) required for the propagation of feature annotation.</text>
</comment>
<protein>
    <recommendedName>
        <fullName evidence="13">CASP-like protein</fullName>
    </recommendedName>
</protein>
<evidence type="ECO:0000256" key="2">
    <source>
        <dbReference type="ARBA" id="ARBA00004651"/>
    </source>
</evidence>
<reference evidence="15 16" key="1">
    <citation type="submission" date="2020-06" db="EMBL/GenBank/DDBJ databases">
        <title>Transcriptomic and genomic resources for Thalictrum thalictroides and T. hernandezii: Facilitating candidate gene discovery in an emerging model plant lineage.</title>
        <authorList>
            <person name="Arias T."/>
            <person name="Riano-Pachon D.M."/>
            <person name="Di Stilio V.S."/>
        </authorList>
    </citation>
    <scope>NUCLEOTIDE SEQUENCE [LARGE SCALE GENOMIC DNA]</scope>
    <source>
        <strain evidence="16">cv. WT478/WT964</strain>
        <tissue evidence="15">Leaves</tissue>
    </source>
</reference>
<evidence type="ECO:0000256" key="4">
    <source>
        <dbReference type="ARBA" id="ARBA00007651"/>
    </source>
</evidence>
<dbReference type="GO" id="GO:0043161">
    <property type="term" value="P:proteasome-mediated ubiquitin-dependent protein catabolic process"/>
    <property type="evidence" value="ECO:0007669"/>
    <property type="project" value="TreeGrafter"/>
</dbReference>
<evidence type="ECO:0000313" key="16">
    <source>
        <dbReference type="Proteomes" id="UP000554482"/>
    </source>
</evidence>
<dbReference type="InterPro" id="IPR013083">
    <property type="entry name" value="Znf_RING/FYVE/PHD"/>
</dbReference>
<dbReference type="GO" id="GO:0071218">
    <property type="term" value="P:cellular response to misfolded protein"/>
    <property type="evidence" value="ECO:0007669"/>
    <property type="project" value="TreeGrafter"/>
</dbReference>
<dbReference type="GO" id="GO:0005886">
    <property type="term" value="C:plasma membrane"/>
    <property type="evidence" value="ECO:0007669"/>
    <property type="project" value="UniProtKB-SubCell"/>
</dbReference>
<evidence type="ECO:0000256" key="7">
    <source>
        <dbReference type="ARBA" id="ARBA00022692"/>
    </source>
</evidence>
<keyword evidence="7 13" id="KW-0812">Transmembrane</keyword>
<dbReference type="GO" id="GO:0061630">
    <property type="term" value="F:ubiquitin protein ligase activity"/>
    <property type="evidence" value="ECO:0007669"/>
    <property type="project" value="UniProtKB-EC"/>
</dbReference>
<feature type="transmembrane region" description="Helical" evidence="13">
    <location>
        <begin position="133"/>
        <end position="154"/>
    </location>
</feature>
<evidence type="ECO:0000313" key="15">
    <source>
        <dbReference type="EMBL" id="KAF5187765.1"/>
    </source>
</evidence>
<evidence type="ECO:0000256" key="6">
    <source>
        <dbReference type="ARBA" id="ARBA00022679"/>
    </source>
</evidence>
<evidence type="ECO:0000256" key="11">
    <source>
        <dbReference type="ARBA" id="ARBA00022989"/>
    </source>
</evidence>
<dbReference type="InterPro" id="IPR003613">
    <property type="entry name" value="Ubox_domain"/>
</dbReference>
<dbReference type="UniPathway" id="UPA00143"/>
<name>A0A7J6VU69_THATH</name>
<comment type="subunit">
    <text evidence="13">Homodimer and heterodimers.</text>
</comment>
<dbReference type="InterPro" id="IPR013057">
    <property type="entry name" value="AA_transpt_TM"/>
</dbReference>
<evidence type="ECO:0000256" key="12">
    <source>
        <dbReference type="ARBA" id="ARBA00023136"/>
    </source>
</evidence>
<dbReference type="Pfam" id="PF04535">
    <property type="entry name" value="CASP_dom"/>
    <property type="match status" value="1"/>
</dbReference>
<evidence type="ECO:0000256" key="10">
    <source>
        <dbReference type="ARBA" id="ARBA00022970"/>
    </source>
</evidence>
<sequence length="334" mass="37685">MTLCASAMAVMLKNTQTNDYGSVSYNDLGGFMYLVYANEICDGYSFLSSFHTARTHTFNVSTMPMAWTYFFFDQCWQLGQCRQKSCIWLIKDTQPSHRVKAVVNMEDFFAHIITAVIGSGPLSLAWSTAQLGWIVALISMFCFSIVAYVSASFLSDCYRSPHPMSGTTSSSYIDAVRVNLGSKQTWVCKLLQYITMYEIGVAYVITTAAFFFISEVQYYILDACNTFKKLREGKAYHHLEACEKPLKIQYAVDTSQSGITDLTSNSHKEQLEILQQVFSKAAEDDTPTEVPDYLCCKLTLDIFRDPVITPSGVTYKREVLLDHLKKGTQSLYMS</sequence>
<keyword evidence="8" id="KW-0677">Repeat</keyword>
<dbReference type="GO" id="GO:0006515">
    <property type="term" value="P:protein quality control for misfolded or incompletely synthesized proteins"/>
    <property type="evidence" value="ECO:0007669"/>
    <property type="project" value="TreeGrafter"/>
</dbReference>
<dbReference type="PROSITE" id="PS51698">
    <property type="entry name" value="U_BOX"/>
    <property type="match status" value="1"/>
</dbReference>
<gene>
    <name evidence="15" type="ORF">FRX31_022655</name>
</gene>
<keyword evidence="6" id="KW-0808">Transferase</keyword>
<comment type="pathway">
    <text evidence="3">Protein modification; protein ubiquitination.</text>
</comment>
<dbReference type="GO" id="GO:0005737">
    <property type="term" value="C:cytoplasm"/>
    <property type="evidence" value="ECO:0007669"/>
    <property type="project" value="TreeGrafter"/>
</dbReference>
<dbReference type="OrthoDB" id="629492at2759"/>
<evidence type="ECO:0000256" key="3">
    <source>
        <dbReference type="ARBA" id="ARBA00004906"/>
    </source>
</evidence>
<dbReference type="Pfam" id="PF01490">
    <property type="entry name" value="Aa_trans"/>
    <property type="match status" value="1"/>
</dbReference>
<evidence type="ECO:0000256" key="13">
    <source>
        <dbReference type="RuleBase" id="RU361233"/>
    </source>
</evidence>
<keyword evidence="5 13" id="KW-1003">Cell membrane</keyword>
<dbReference type="GO" id="GO:0045862">
    <property type="term" value="P:positive regulation of proteolysis"/>
    <property type="evidence" value="ECO:0007669"/>
    <property type="project" value="TreeGrafter"/>
</dbReference>
<dbReference type="PANTHER" id="PTHR46803">
    <property type="entry name" value="E3 UBIQUITIN-PROTEIN LIGASE CHIP"/>
    <property type="match status" value="1"/>
</dbReference>
<dbReference type="InterPro" id="IPR006702">
    <property type="entry name" value="CASP_dom"/>
</dbReference>
<comment type="catalytic activity">
    <reaction evidence="1">
        <text>S-ubiquitinyl-[E2 ubiquitin-conjugating enzyme]-L-cysteine + [acceptor protein]-L-lysine = [E2 ubiquitin-conjugating enzyme]-L-cysteine + N(6)-ubiquitinyl-[acceptor protein]-L-lysine.</text>
        <dbReference type="EC" id="2.3.2.27"/>
    </reaction>
</comment>
<keyword evidence="16" id="KW-1185">Reference proteome</keyword>
<evidence type="ECO:0000259" key="14">
    <source>
        <dbReference type="PROSITE" id="PS51698"/>
    </source>
</evidence>
<dbReference type="GO" id="GO:0006865">
    <property type="term" value="P:amino acid transport"/>
    <property type="evidence" value="ECO:0007669"/>
    <property type="project" value="UniProtKB-KW"/>
</dbReference>
<comment type="subcellular location">
    <subcellularLocation>
        <location evidence="2 13">Cell membrane</location>
        <topology evidence="2 13">Multi-pass membrane protein</topology>
    </subcellularLocation>
</comment>
<dbReference type="AlphaFoldDB" id="A0A7J6VU69"/>
<dbReference type="GO" id="GO:0000209">
    <property type="term" value="P:protein polyubiquitination"/>
    <property type="evidence" value="ECO:0007669"/>
    <property type="project" value="TreeGrafter"/>
</dbReference>
<dbReference type="GO" id="GO:0051087">
    <property type="term" value="F:protein-folding chaperone binding"/>
    <property type="evidence" value="ECO:0007669"/>
    <property type="project" value="TreeGrafter"/>
</dbReference>